<sequence>MDDQGVIPSAFVPRPLKIVVIGAGISGIQFAHEVTTRMSNIELEIYDKNPKVGGTWYENRYPGCACDVPAHTYQYSWAPNPSWSRAYAPAREIHAYLESVVDNHNLRKFVRLNHLCVSAIWNEESSRWTTTFRDKSFGTEIVVQSDILIYAVGRLNDFQIPPFEGRDKFKGRVVHTATWPKDLDIWGKRVAVLGNGASGIQCVAGIQGEAGEVLNFAPRPTWLGPAAFIENCEYDEQEKLHFQRNPQAYYNFRVGIEKAISPAFAMLWKDTPMSRTLRSRAKLYMECRVEDPELQQKLIPDYTPGCRRWAPGEKYIAAVQKPHVHLIEAHVVALTENGIRTGEGDRYECDVVVCATGFRLYSPQVSVIGRNGITLSDCWGSAGPCESYMAAMVAQFPNFFAFHPPNCPVNGSAYPGIERTADFIVRVIHRLQIDRLRSVSVRPEAQRGFNKWVQSQMSSMVWADSCNSWYKNKYGKIIVPWPGTTNHYYAATEIIRWEDFDLVFADPTQRYMSFGNGVTRDGFSPGSIPWLQPPKCLN</sequence>
<evidence type="ECO:0000256" key="2">
    <source>
        <dbReference type="ARBA" id="ARBA00010139"/>
    </source>
</evidence>
<evidence type="ECO:0000256" key="4">
    <source>
        <dbReference type="ARBA" id="ARBA00022827"/>
    </source>
</evidence>
<dbReference type="Gene3D" id="3.50.50.60">
    <property type="entry name" value="FAD/NAD(P)-binding domain"/>
    <property type="match status" value="2"/>
</dbReference>
<evidence type="ECO:0008006" key="7">
    <source>
        <dbReference type="Google" id="ProtNLM"/>
    </source>
</evidence>
<dbReference type="SUPFAM" id="SSF51905">
    <property type="entry name" value="FAD/NAD(P)-binding domain"/>
    <property type="match status" value="2"/>
</dbReference>
<dbReference type="EMBL" id="ML736210">
    <property type="protein sequence ID" value="KAE8378315.1"/>
    <property type="molecule type" value="Genomic_DNA"/>
</dbReference>
<keyword evidence="6" id="KW-1185">Reference proteome</keyword>
<keyword evidence="4" id="KW-0274">FAD</keyword>
<accession>A0A5N7B972</accession>
<dbReference type="AlphaFoldDB" id="A0A5N7B972"/>
<evidence type="ECO:0000313" key="5">
    <source>
        <dbReference type="EMBL" id="KAE8378315.1"/>
    </source>
</evidence>
<dbReference type="InterPro" id="IPR036188">
    <property type="entry name" value="FAD/NAD-bd_sf"/>
</dbReference>
<dbReference type="InterPro" id="IPR051209">
    <property type="entry name" value="FAD-bind_Monooxygenase_sf"/>
</dbReference>
<keyword evidence="3" id="KW-0285">Flavoprotein</keyword>
<reference evidence="5 6" key="1">
    <citation type="submission" date="2019-04" db="EMBL/GenBank/DDBJ databases">
        <title>Friends and foes A comparative genomics studyof 23 Aspergillus species from section Flavi.</title>
        <authorList>
            <consortium name="DOE Joint Genome Institute"/>
            <person name="Kjaerbolling I."/>
            <person name="Vesth T."/>
            <person name="Frisvad J.C."/>
            <person name="Nybo J.L."/>
            <person name="Theobald S."/>
            <person name="Kildgaard S."/>
            <person name="Isbrandt T."/>
            <person name="Kuo A."/>
            <person name="Sato A."/>
            <person name="Lyhne E.K."/>
            <person name="Kogle M.E."/>
            <person name="Wiebenga A."/>
            <person name="Kun R.S."/>
            <person name="Lubbers R.J."/>
            <person name="Makela M.R."/>
            <person name="Barry K."/>
            <person name="Chovatia M."/>
            <person name="Clum A."/>
            <person name="Daum C."/>
            <person name="Haridas S."/>
            <person name="He G."/>
            <person name="LaButti K."/>
            <person name="Lipzen A."/>
            <person name="Mondo S."/>
            <person name="Riley R."/>
            <person name="Salamov A."/>
            <person name="Simmons B.A."/>
            <person name="Magnuson J.K."/>
            <person name="Henrissat B."/>
            <person name="Mortensen U.H."/>
            <person name="Larsen T.O."/>
            <person name="Devries R.P."/>
            <person name="Grigoriev I.V."/>
            <person name="Machida M."/>
            <person name="Baker S.E."/>
            <person name="Andersen M.R."/>
        </authorList>
    </citation>
    <scope>NUCLEOTIDE SEQUENCE [LARGE SCALE GENOMIC DNA]</scope>
    <source>
        <strain evidence="5 6">IBT 29228</strain>
    </source>
</reference>
<dbReference type="PANTHER" id="PTHR42877:SF7">
    <property type="entry name" value="FLAVIN-BINDING MONOOXYGENASE-RELATED"/>
    <property type="match status" value="1"/>
</dbReference>
<comment type="cofactor">
    <cofactor evidence="1">
        <name>FAD</name>
        <dbReference type="ChEBI" id="CHEBI:57692"/>
    </cofactor>
</comment>
<name>A0A5N7B972_9EURO</name>
<evidence type="ECO:0000256" key="3">
    <source>
        <dbReference type="ARBA" id="ARBA00022630"/>
    </source>
</evidence>
<protein>
    <recommendedName>
        <fullName evidence="7">Monooxygenase</fullName>
    </recommendedName>
</protein>
<organism evidence="5 6">
    <name type="scientific">Aspergillus bertholletiae</name>
    <dbReference type="NCBI Taxonomy" id="1226010"/>
    <lineage>
        <taxon>Eukaryota</taxon>
        <taxon>Fungi</taxon>
        <taxon>Dikarya</taxon>
        <taxon>Ascomycota</taxon>
        <taxon>Pezizomycotina</taxon>
        <taxon>Eurotiomycetes</taxon>
        <taxon>Eurotiomycetidae</taxon>
        <taxon>Eurotiales</taxon>
        <taxon>Aspergillaceae</taxon>
        <taxon>Aspergillus</taxon>
        <taxon>Aspergillus subgen. Circumdati</taxon>
    </lineage>
</organism>
<dbReference type="OrthoDB" id="74360at2759"/>
<proteinExistence type="inferred from homology"/>
<gene>
    <name evidence="5" type="ORF">BDV26DRAFT_281225</name>
</gene>
<dbReference type="Proteomes" id="UP000326198">
    <property type="component" value="Unassembled WGS sequence"/>
</dbReference>
<comment type="similarity">
    <text evidence="2">Belongs to the FAD-binding monooxygenase family.</text>
</comment>
<evidence type="ECO:0000256" key="1">
    <source>
        <dbReference type="ARBA" id="ARBA00001974"/>
    </source>
</evidence>
<evidence type="ECO:0000313" key="6">
    <source>
        <dbReference type="Proteomes" id="UP000326198"/>
    </source>
</evidence>
<dbReference type="PANTHER" id="PTHR42877">
    <property type="entry name" value="L-ORNITHINE N(5)-MONOOXYGENASE-RELATED"/>
    <property type="match status" value="1"/>
</dbReference>
<dbReference type="Pfam" id="PF13450">
    <property type="entry name" value="NAD_binding_8"/>
    <property type="match status" value="1"/>
</dbReference>